<accession>A0ABR1Q2Q8</accession>
<organism evidence="2 3">
    <name type="scientific">Apiospora aurea</name>
    <dbReference type="NCBI Taxonomy" id="335848"/>
    <lineage>
        <taxon>Eukaryota</taxon>
        <taxon>Fungi</taxon>
        <taxon>Dikarya</taxon>
        <taxon>Ascomycota</taxon>
        <taxon>Pezizomycotina</taxon>
        <taxon>Sordariomycetes</taxon>
        <taxon>Xylariomycetidae</taxon>
        <taxon>Amphisphaeriales</taxon>
        <taxon>Apiosporaceae</taxon>
        <taxon>Apiospora</taxon>
    </lineage>
</organism>
<gene>
    <name evidence="2" type="ORF">PG986_010611</name>
</gene>
<dbReference type="Proteomes" id="UP001391051">
    <property type="component" value="Unassembled WGS sequence"/>
</dbReference>
<keyword evidence="3" id="KW-1185">Reference proteome</keyword>
<feature type="compositionally biased region" description="Low complexity" evidence="1">
    <location>
        <begin position="58"/>
        <end position="72"/>
    </location>
</feature>
<dbReference type="EMBL" id="JAQQWE010000007">
    <property type="protein sequence ID" value="KAK7946290.1"/>
    <property type="molecule type" value="Genomic_DNA"/>
</dbReference>
<dbReference type="RefSeq" id="XP_066696324.1">
    <property type="nucleotide sequence ID" value="XM_066846833.1"/>
</dbReference>
<evidence type="ECO:0000256" key="1">
    <source>
        <dbReference type="SAM" id="MobiDB-lite"/>
    </source>
</evidence>
<comment type="caution">
    <text evidence="2">The sequence shown here is derived from an EMBL/GenBank/DDBJ whole genome shotgun (WGS) entry which is preliminary data.</text>
</comment>
<feature type="region of interest" description="Disordered" evidence="1">
    <location>
        <begin position="52"/>
        <end position="95"/>
    </location>
</feature>
<proteinExistence type="predicted"/>
<dbReference type="GeneID" id="92079895"/>
<evidence type="ECO:0000313" key="3">
    <source>
        <dbReference type="Proteomes" id="UP001391051"/>
    </source>
</evidence>
<reference evidence="2 3" key="1">
    <citation type="submission" date="2023-01" db="EMBL/GenBank/DDBJ databases">
        <title>Analysis of 21 Apiospora genomes using comparative genomics revels a genus with tremendous synthesis potential of carbohydrate active enzymes and secondary metabolites.</title>
        <authorList>
            <person name="Sorensen T."/>
        </authorList>
    </citation>
    <scope>NUCLEOTIDE SEQUENCE [LARGE SCALE GENOMIC DNA]</scope>
    <source>
        <strain evidence="2 3">CBS 24483</strain>
    </source>
</reference>
<sequence>MLVAATDAVVVASLHRATSRRLPDKHDIPDNRLPLLLQLTFPMATEGISSDRRLIEVSRQSSTLPRSSSSEARPTEDSDDASVGNSKSNEDDPWSDCSAMNGAKLAAAADCSISAAIGGSAICRLSWTKARMPISRRTPEGAGGGGSCGFAKDWKFSYTRARPARQKLTCGAMDVTETRLDSSSTTAHAVSVRAHGVEADAAFGEVGALQGCCDESLPCLTAPDVAIRKCLIMVLQDAFFVERKAVWRVLASVAFLESHEDRFGAT</sequence>
<protein>
    <submittedName>
        <fullName evidence="2">Uncharacterized protein</fullName>
    </submittedName>
</protein>
<name>A0ABR1Q2Q8_9PEZI</name>
<evidence type="ECO:0000313" key="2">
    <source>
        <dbReference type="EMBL" id="KAK7946290.1"/>
    </source>
</evidence>